<dbReference type="AlphaFoldDB" id="A0AAU7CLF1"/>
<protein>
    <recommendedName>
        <fullName evidence="3">DUF2868 domain-containing protein</fullName>
    </recommendedName>
</protein>
<evidence type="ECO:0000256" key="1">
    <source>
        <dbReference type="SAM" id="Phobius"/>
    </source>
</evidence>
<feature type="transmembrane region" description="Helical" evidence="1">
    <location>
        <begin position="101"/>
        <end position="125"/>
    </location>
</feature>
<dbReference type="EMBL" id="CP155447">
    <property type="protein sequence ID" value="XBH06214.1"/>
    <property type="molecule type" value="Genomic_DNA"/>
</dbReference>
<reference evidence="2" key="1">
    <citation type="submission" date="2024-05" db="EMBL/GenBank/DDBJ databases">
        <title>Planctomycetes of the genus Singulisphaera possess chitinolytic capabilities.</title>
        <authorList>
            <person name="Ivanova A."/>
        </authorList>
    </citation>
    <scope>NUCLEOTIDE SEQUENCE</scope>
    <source>
        <strain evidence="2">Ch08T</strain>
    </source>
</reference>
<feature type="transmembrane region" description="Helical" evidence="1">
    <location>
        <begin position="145"/>
        <end position="161"/>
    </location>
</feature>
<evidence type="ECO:0000313" key="2">
    <source>
        <dbReference type="EMBL" id="XBH06214.1"/>
    </source>
</evidence>
<keyword evidence="1" id="KW-0812">Transmembrane</keyword>
<organism evidence="2">
    <name type="scientific">Singulisphaera sp. Ch08</name>
    <dbReference type="NCBI Taxonomy" id="3120278"/>
    <lineage>
        <taxon>Bacteria</taxon>
        <taxon>Pseudomonadati</taxon>
        <taxon>Planctomycetota</taxon>
        <taxon>Planctomycetia</taxon>
        <taxon>Isosphaerales</taxon>
        <taxon>Isosphaeraceae</taxon>
        <taxon>Singulisphaera</taxon>
    </lineage>
</organism>
<keyword evidence="1" id="KW-1133">Transmembrane helix</keyword>
<gene>
    <name evidence="2" type="ORF">V5E97_09310</name>
</gene>
<name>A0AAU7CLF1_9BACT</name>
<dbReference type="RefSeq" id="WP_406699064.1">
    <property type="nucleotide sequence ID" value="NZ_CP155447.1"/>
</dbReference>
<keyword evidence="1" id="KW-0472">Membrane</keyword>
<accession>A0AAU7CLF1</accession>
<evidence type="ECO:0008006" key="3">
    <source>
        <dbReference type="Google" id="ProtNLM"/>
    </source>
</evidence>
<proteinExistence type="predicted"/>
<sequence length="403" mass="44846">MTTRVCTVCGVVETREGGGLGGDLCCPACGRSLPTASAAPDFPAAARSGLTTGAAAGHRLPLSPSIIELSKSHRVTGMAPPQRIVFALLVRTLQSYRSDRFMVVFGFVMMPFFAGAGFLGGLFAMTAAHVLLAALSRWADIELEYALYAIPLFILLFAHWHKSLEREREIVFHFEGGQVDGLELGRLHEIFETSEPSTLGLFLGICFGAQIGLLQFTPDHAGLPILGGFAESALLTLNNACHGIFLDTFELYNLDWGKKPEHNYWSATIFYVFRLAFDAFALLYVYGAYRRYRLRLLFQGFPNDPRRVDEFLDWIEARCGDKHRWPRHYFDEFLFLTLAKEYLRGNLALVRQVSLQFPNLTVSDDVRSAFVGPKGDVIFRGMGAPKRPATVTTKGKVDRDSLD</sequence>
<feature type="transmembrane region" description="Helical" evidence="1">
    <location>
        <begin position="198"/>
        <end position="216"/>
    </location>
</feature>
<feature type="transmembrane region" description="Helical" evidence="1">
    <location>
        <begin position="264"/>
        <end position="286"/>
    </location>
</feature>